<dbReference type="SUPFAM" id="SSF53474">
    <property type="entry name" value="alpha/beta-Hydrolases"/>
    <property type="match status" value="1"/>
</dbReference>
<dbReference type="Proteomes" id="UP000648663">
    <property type="component" value="Unassembled WGS sequence"/>
</dbReference>
<reference evidence="4 5" key="3">
    <citation type="submission" date="2020-02" db="EMBL/GenBank/DDBJ databases">
        <title>Sequencing the genomes of 1000 actinobacteria strains.</title>
        <authorList>
            <person name="Klenk H.-P."/>
        </authorList>
    </citation>
    <scope>NUCLEOTIDE SEQUENCE [LARGE SCALE GENOMIC DNA]</scope>
    <source>
        <strain evidence="4 5">DSM 45201</strain>
    </source>
</reference>
<dbReference type="InterPro" id="IPR000639">
    <property type="entry name" value="Epox_hydrolase-like"/>
</dbReference>
<keyword evidence="1 4" id="KW-0378">Hydrolase</keyword>
<dbReference type="GO" id="GO:0004301">
    <property type="term" value="F:epoxide hydrolase activity"/>
    <property type="evidence" value="ECO:0007669"/>
    <property type="project" value="TreeGrafter"/>
</dbReference>
<dbReference type="InterPro" id="IPR051340">
    <property type="entry name" value="Haloalkane_dehalogenase"/>
</dbReference>
<reference evidence="3" key="4">
    <citation type="submission" date="2024-05" db="EMBL/GenBank/DDBJ databases">
        <authorList>
            <person name="Sun Q."/>
            <person name="Zhou Y."/>
        </authorList>
    </citation>
    <scope>NUCLEOTIDE SEQUENCE</scope>
    <source>
        <strain evidence="3">CGMCC 4.5581</strain>
    </source>
</reference>
<dbReference type="GO" id="GO:0018786">
    <property type="term" value="F:haloalkane dehalogenase activity"/>
    <property type="evidence" value="ECO:0007669"/>
    <property type="project" value="UniProtKB-EC"/>
</dbReference>
<evidence type="ECO:0000313" key="3">
    <source>
        <dbReference type="EMBL" id="GGL48435.1"/>
    </source>
</evidence>
<evidence type="ECO:0000313" key="4">
    <source>
        <dbReference type="EMBL" id="NIH66703.1"/>
    </source>
</evidence>
<dbReference type="PANTHER" id="PTHR42977">
    <property type="entry name" value="HYDROLASE-RELATED"/>
    <property type="match status" value="1"/>
</dbReference>
<dbReference type="InterPro" id="IPR000073">
    <property type="entry name" value="AB_hydrolase_1"/>
</dbReference>
<evidence type="ECO:0000313" key="6">
    <source>
        <dbReference type="Proteomes" id="UP000648663"/>
    </source>
</evidence>
<protein>
    <submittedName>
        <fullName evidence="4">Haloalkane dehalogenase</fullName>
        <ecNumber evidence="4">3.8.1.5</ecNumber>
    </submittedName>
</protein>
<name>A0A846LEW4_9ACTN</name>
<comment type="caution">
    <text evidence="4">The sequence shown here is derived from an EMBL/GenBank/DDBJ whole genome shotgun (WGS) entry which is preliminary data.</text>
</comment>
<dbReference type="PRINTS" id="PR00412">
    <property type="entry name" value="EPOXHYDRLASE"/>
</dbReference>
<evidence type="ECO:0000256" key="1">
    <source>
        <dbReference type="ARBA" id="ARBA00022801"/>
    </source>
</evidence>
<dbReference type="EC" id="3.8.1.5" evidence="4"/>
<dbReference type="InterPro" id="IPR029058">
    <property type="entry name" value="AB_hydrolase_fold"/>
</dbReference>
<accession>A0A846LEW4</accession>
<dbReference type="Proteomes" id="UP000552836">
    <property type="component" value="Unassembled WGS sequence"/>
</dbReference>
<evidence type="ECO:0000313" key="5">
    <source>
        <dbReference type="Proteomes" id="UP000552836"/>
    </source>
</evidence>
<reference evidence="3" key="1">
    <citation type="journal article" date="2014" name="Int. J. Syst. Evol. Microbiol.">
        <title>Complete genome of a new Firmicutes species belonging to the dominant human colonic microbiota ('Ruminococcus bicirculans') reveals two chromosomes and a selective capacity to utilize plant glucans.</title>
        <authorList>
            <consortium name="NISC Comparative Sequencing Program"/>
            <person name="Wegmann U."/>
            <person name="Louis P."/>
            <person name="Goesmann A."/>
            <person name="Henrissat B."/>
            <person name="Duncan S.H."/>
            <person name="Flint H.J."/>
        </authorList>
    </citation>
    <scope>NUCLEOTIDE SEQUENCE</scope>
    <source>
        <strain evidence="3">CGMCC 4.5581</strain>
    </source>
</reference>
<dbReference type="Gene3D" id="3.40.50.1820">
    <property type="entry name" value="alpha/beta hydrolase"/>
    <property type="match status" value="1"/>
</dbReference>
<dbReference type="Pfam" id="PF00561">
    <property type="entry name" value="Abhydrolase_1"/>
    <property type="match status" value="1"/>
</dbReference>
<evidence type="ECO:0000259" key="2">
    <source>
        <dbReference type="Pfam" id="PF00561"/>
    </source>
</evidence>
<sequence length="304" mass="32873">MDVLRTPEDRFTDLPEFGYEPRYVEVDDGEGGRLRVAVVVEGPDDGETVLLMHGEPSWSFLYRRMIPALTAAGLRVVAPDLVGFGRSDKPAELTDYTYARHVEWMRQALFDELALTDLTLVAQDWGGLLGLRLVAENPDRFARVVVANTGLPTGDHPMSEAFLAWQRAAAGMTDMKVGRIVSNGTATEMAPEVVAAYDAPFPDGRYKAGARVFPSLVPTSPDDPAAEANRAAWGVLRTWEKPFLTAFSDSDPITGGGDAVFRKLVPGAQGMPHPTLAGGGHFLQEDVGPQLAQVTVDLIAATPR</sequence>
<dbReference type="PRINTS" id="PR00111">
    <property type="entry name" value="ABHYDROLASE"/>
</dbReference>
<dbReference type="RefSeq" id="WP_166754248.1">
    <property type="nucleotide sequence ID" value="NZ_BAABJU010000001.1"/>
</dbReference>
<organism evidence="4 5">
    <name type="scientific">Modestobacter marinus</name>
    <dbReference type="NCBI Taxonomy" id="477641"/>
    <lineage>
        <taxon>Bacteria</taxon>
        <taxon>Bacillati</taxon>
        <taxon>Actinomycetota</taxon>
        <taxon>Actinomycetes</taxon>
        <taxon>Geodermatophilales</taxon>
        <taxon>Geodermatophilaceae</taxon>
        <taxon>Modestobacter</taxon>
    </lineage>
</organism>
<feature type="domain" description="AB hydrolase-1" evidence="2">
    <location>
        <begin position="48"/>
        <end position="172"/>
    </location>
</feature>
<dbReference type="NCBIfam" id="NF002043">
    <property type="entry name" value="PRK00870.1"/>
    <property type="match status" value="1"/>
</dbReference>
<dbReference type="EMBL" id="JAAMPA010000001">
    <property type="protein sequence ID" value="NIH66703.1"/>
    <property type="molecule type" value="Genomic_DNA"/>
</dbReference>
<gene>
    <name evidence="4" type="ORF">FB380_001149</name>
    <name evidence="3" type="ORF">GCM10011589_01190</name>
</gene>
<dbReference type="EMBL" id="BMMI01000001">
    <property type="protein sequence ID" value="GGL48435.1"/>
    <property type="molecule type" value="Genomic_DNA"/>
</dbReference>
<dbReference type="AlphaFoldDB" id="A0A846LEW4"/>
<reference evidence="6" key="2">
    <citation type="journal article" date="2019" name="Int. J. Syst. Evol. Microbiol.">
        <title>The Global Catalogue of Microorganisms (GCM) 10K type strain sequencing project: providing services to taxonomists for standard genome sequencing and annotation.</title>
        <authorList>
            <consortium name="The Broad Institute Genomics Platform"/>
            <consortium name="The Broad Institute Genome Sequencing Center for Infectious Disease"/>
            <person name="Wu L."/>
            <person name="Ma J."/>
        </authorList>
    </citation>
    <scope>NUCLEOTIDE SEQUENCE [LARGE SCALE GENOMIC DNA]</scope>
    <source>
        <strain evidence="6">CGMCC 4.5581</strain>
    </source>
</reference>
<proteinExistence type="predicted"/>
<keyword evidence="6" id="KW-1185">Reference proteome</keyword>
<dbReference type="PANTHER" id="PTHR42977:SF3">
    <property type="entry name" value="AB HYDROLASE-1 DOMAIN-CONTAINING PROTEIN"/>
    <property type="match status" value="1"/>
</dbReference>